<reference evidence="12" key="1">
    <citation type="journal article" date="2018" name="Int. J. Syst. Evol. Microbiol.">
        <title>Neptunicella marina gen. nov., sp. nov., isolated from surface seawater.</title>
        <authorList>
            <person name="Liu X."/>
            <person name="Lai Q."/>
            <person name="Du Y."/>
            <person name="Zhang X."/>
            <person name="Liu Z."/>
            <person name="Sun F."/>
            <person name="Shao Z."/>
        </authorList>
    </citation>
    <scope>NUCLEOTIDE SEQUENCE</scope>
    <source>
        <strain evidence="12">S27-2</strain>
    </source>
</reference>
<comment type="pathway">
    <text evidence="1">Cofactor biosynthesis; molybdopterin biosynthesis.</text>
</comment>
<dbReference type="GO" id="GO:0030366">
    <property type="term" value="F:molybdopterin synthase activity"/>
    <property type="evidence" value="ECO:0007669"/>
    <property type="project" value="UniProtKB-EC"/>
</dbReference>
<comment type="subunit">
    <text evidence="6">Heterotetramer of 2 MoaD subunits and 2 MoaE subunits. Also stable as homodimer. The enzyme changes between these two forms during catalysis.</text>
</comment>
<accession>A0A8J6IY02</accession>
<evidence type="ECO:0000256" key="4">
    <source>
        <dbReference type="ARBA" id="ARBA00013858"/>
    </source>
</evidence>
<evidence type="ECO:0000256" key="2">
    <source>
        <dbReference type="ARBA" id="ARBA00005426"/>
    </source>
</evidence>
<dbReference type="Gene3D" id="3.90.1170.40">
    <property type="entry name" value="Molybdopterin biosynthesis MoaE subunit"/>
    <property type="match status" value="1"/>
</dbReference>
<dbReference type="Pfam" id="PF02391">
    <property type="entry name" value="MoaE"/>
    <property type="match status" value="1"/>
</dbReference>
<evidence type="ECO:0000256" key="8">
    <source>
        <dbReference type="ARBA" id="ARBA00030407"/>
    </source>
</evidence>
<evidence type="ECO:0000256" key="3">
    <source>
        <dbReference type="ARBA" id="ARBA00011950"/>
    </source>
</evidence>
<sequence length="151" mass="17285">MISIQSQDFSLEDEYQALRTLENGATGAIVIFSGLVRDFNDNGDIQGLFIEHYPGMTEQAIAQIVERATLRWSLQKVRVIHRIGELKSNEQIVFVGIASQHRADAFAACEFIMDYLKNDVPLWKKELSNHNSQWVEAKTSDKQSLKRWNKS</sequence>
<comment type="similarity">
    <text evidence="2">Belongs to the MoaE family.</text>
</comment>
<dbReference type="Proteomes" id="UP000601768">
    <property type="component" value="Unassembled WGS sequence"/>
</dbReference>
<comment type="catalytic activity">
    <reaction evidence="11">
        <text>2 [molybdopterin-synthase sulfur-carrier protein]-C-terminal-Gly-aminoethanethioate + cyclic pyranopterin phosphate + H2O = molybdopterin + 2 [molybdopterin-synthase sulfur-carrier protein]-C-terminal Gly-Gly + 2 H(+)</text>
        <dbReference type="Rhea" id="RHEA:26333"/>
        <dbReference type="Rhea" id="RHEA-COMP:12202"/>
        <dbReference type="Rhea" id="RHEA-COMP:19907"/>
        <dbReference type="ChEBI" id="CHEBI:15377"/>
        <dbReference type="ChEBI" id="CHEBI:15378"/>
        <dbReference type="ChEBI" id="CHEBI:58698"/>
        <dbReference type="ChEBI" id="CHEBI:59648"/>
        <dbReference type="ChEBI" id="CHEBI:90778"/>
        <dbReference type="ChEBI" id="CHEBI:232372"/>
        <dbReference type="EC" id="2.8.1.12"/>
    </reaction>
</comment>
<comment type="caution">
    <text evidence="12">The sequence shown here is derived from an EMBL/GenBank/DDBJ whole genome shotgun (WGS) entry which is preliminary data.</text>
</comment>
<protein>
    <recommendedName>
        <fullName evidence="4">Molybdopterin synthase catalytic subunit</fullName>
        <ecNumber evidence="3">2.8.1.12</ecNumber>
    </recommendedName>
    <alternativeName>
        <fullName evidence="9">MPT synthase subunit 2</fullName>
    </alternativeName>
    <alternativeName>
        <fullName evidence="7">Molybdenum cofactor biosynthesis protein E</fullName>
    </alternativeName>
    <alternativeName>
        <fullName evidence="8">Molybdopterin-converting factor large subunit</fullName>
    </alternativeName>
    <alternativeName>
        <fullName evidence="10">Molybdopterin-converting factor subunit 2</fullName>
    </alternativeName>
</protein>
<organism evidence="12 13">
    <name type="scientific">Neptunicella marina</name>
    <dbReference type="NCBI Taxonomy" id="2125989"/>
    <lineage>
        <taxon>Bacteria</taxon>
        <taxon>Pseudomonadati</taxon>
        <taxon>Pseudomonadota</taxon>
        <taxon>Gammaproteobacteria</taxon>
        <taxon>Alteromonadales</taxon>
        <taxon>Alteromonadaceae</taxon>
        <taxon>Neptunicella</taxon>
    </lineage>
</organism>
<dbReference type="EMBL" id="JACNEP010000017">
    <property type="protein sequence ID" value="MBC3767396.1"/>
    <property type="molecule type" value="Genomic_DNA"/>
</dbReference>
<evidence type="ECO:0000256" key="7">
    <source>
        <dbReference type="ARBA" id="ARBA00029745"/>
    </source>
</evidence>
<evidence type="ECO:0000256" key="6">
    <source>
        <dbReference type="ARBA" id="ARBA00026066"/>
    </source>
</evidence>
<dbReference type="PANTHER" id="PTHR23404">
    <property type="entry name" value="MOLYBDOPTERIN SYNTHASE RELATED"/>
    <property type="match status" value="1"/>
</dbReference>
<evidence type="ECO:0000256" key="10">
    <source>
        <dbReference type="ARBA" id="ARBA00032474"/>
    </source>
</evidence>
<gene>
    <name evidence="12" type="primary">moaE</name>
    <name evidence="12" type="ORF">H8B19_16075</name>
</gene>
<dbReference type="SUPFAM" id="SSF54690">
    <property type="entry name" value="Molybdopterin synthase subunit MoaE"/>
    <property type="match status" value="1"/>
</dbReference>
<dbReference type="EC" id="2.8.1.12" evidence="3"/>
<evidence type="ECO:0000256" key="9">
    <source>
        <dbReference type="ARBA" id="ARBA00030781"/>
    </source>
</evidence>
<dbReference type="InterPro" id="IPR003448">
    <property type="entry name" value="Mopterin_biosynth_MoaE"/>
</dbReference>
<evidence type="ECO:0000256" key="1">
    <source>
        <dbReference type="ARBA" id="ARBA00005046"/>
    </source>
</evidence>
<keyword evidence="5" id="KW-0501">Molybdenum cofactor biosynthesis</keyword>
<dbReference type="AlphaFoldDB" id="A0A8J6IY02"/>
<keyword evidence="12" id="KW-0808">Transferase</keyword>
<evidence type="ECO:0000256" key="5">
    <source>
        <dbReference type="ARBA" id="ARBA00023150"/>
    </source>
</evidence>
<name>A0A8J6IY02_9ALTE</name>
<evidence type="ECO:0000313" key="13">
    <source>
        <dbReference type="Proteomes" id="UP000601768"/>
    </source>
</evidence>
<proteinExistence type="inferred from homology"/>
<keyword evidence="13" id="KW-1185">Reference proteome</keyword>
<dbReference type="InterPro" id="IPR036563">
    <property type="entry name" value="MoaE_sf"/>
</dbReference>
<evidence type="ECO:0000313" key="12">
    <source>
        <dbReference type="EMBL" id="MBC3767396.1"/>
    </source>
</evidence>
<evidence type="ECO:0000256" key="11">
    <source>
        <dbReference type="ARBA" id="ARBA00049878"/>
    </source>
</evidence>
<dbReference type="CDD" id="cd00756">
    <property type="entry name" value="MoaE"/>
    <property type="match status" value="1"/>
</dbReference>
<dbReference type="RefSeq" id="WP_186507915.1">
    <property type="nucleotide sequence ID" value="NZ_JACNEP010000017.1"/>
</dbReference>
<dbReference type="NCBIfam" id="NF007959">
    <property type="entry name" value="PRK10678.1"/>
    <property type="match status" value="1"/>
</dbReference>
<dbReference type="GO" id="GO:0006777">
    <property type="term" value="P:Mo-molybdopterin cofactor biosynthetic process"/>
    <property type="evidence" value="ECO:0007669"/>
    <property type="project" value="UniProtKB-KW"/>
</dbReference>
<dbReference type="UniPathway" id="UPA00344"/>
<reference evidence="12" key="2">
    <citation type="submission" date="2020-08" db="EMBL/GenBank/DDBJ databases">
        <authorList>
            <person name="Lai Q."/>
        </authorList>
    </citation>
    <scope>NUCLEOTIDE SEQUENCE</scope>
    <source>
        <strain evidence="12">S27-2</strain>
    </source>
</reference>